<dbReference type="OMA" id="GNISTAW"/>
<dbReference type="AlphaFoldDB" id="F0VPX3"/>
<reference evidence="3" key="4">
    <citation type="journal article" date="2015" name="PLoS ONE">
        <title>Comprehensive Evaluation of Toxoplasma gondii VEG and Neospora caninum LIV Genomes with Tachyzoite Stage Transcriptome and Proteome Defines Novel Transcript Features.</title>
        <authorList>
            <person name="Ramaprasad A."/>
            <person name="Mourier T."/>
            <person name="Naeem R."/>
            <person name="Malas T.B."/>
            <person name="Moussa E."/>
            <person name="Panigrahi A."/>
            <person name="Vermont S.J."/>
            <person name="Otto T.D."/>
            <person name="Wastling J."/>
            <person name="Pain A."/>
        </authorList>
    </citation>
    <scope>NUCLEOTIDE SEQUENCE</scope>
    <source>
        <strain evidence="3">Liverpool</strain>
    </source>
</reference>
<keyword evidence="4" id="KW-1185">Reference proteome</keyword>
<dbReference type="VEuPathDB" id="ToxoDB:NCLIV_061950"/>
<feature type="transmembrane region" description="Helical" evidence="1">
    <location>
        <begin position="197"/>
        <end position="219"/>
    </location>
</feature>
<keyword evidence="1" id="KW-0472">Membrane</keyword>
<reference evidence="2" key="1">
    <citation type="submission" date="2011-02" db="EMBL/GenBank/DDBJ databases">
        <authorList>
            <person name="Aslett M."/>
        </authorList>
    </citation>
    <scope>NUCLEOTIDE SEQUENCE</scope>
    <source>
        <strain evidence="2">Liverpool</strain>
    </source>
</reference>
<dbReference type="RefSeq" id="XP_003885796.1">
    <property type="nucleotide sequence ID" value="XM_003885747.1"/>
</dbReference>
<evidence type="ECO:0000313" key="2">
    <source>
        <dbReference type="EMBL" id="CBZ55770.1"/>
    </source>
</evidence>
<keyword evidence="1" id="KW-0812">Transmembrane</keyword>
<dbReference type="OrthoDB" id="329187at2759"/>
<feature type="transmembrane region" description="Helical" evidence="1">
    <location>
        <begin position="21"/>
        <end position="42"/>
    </location>
</feature>
<protein>
    <recommendedName>
        <fullName evidence="5">Transmembrane protein</fullName>
    </recommendedName>
</protein>
<reference evidence="4" key="3">
    <citation type="journal article" date="2012" name="PLoS Pathog.">
        <title>Comparative genomics of the apicomplexan parasites Toxoplasma gondii and Neospora caninum: Coccidia differing in host range and transmission strategy.</title>
        <authorList>
            <person name="Reid A.J."/>
            <person name="Vermont S.J."/>
            <person name="Cotton J.A."/>
            <person name="Harris D."/>
            <person name="Hill-Cawthorne G.A."/>
            <person name="Konen-Waisman S."/>
            <person name="Latham S.M."/>
            <person name="Mourier T."/>
            <person name="Norton R."/>
            <person name="Quail M.A."/>
            <person name="Sanders M."/>
            <person name="Shanmugam D."/>
            <person name="Sohal A."/>
            <person name="Wasmuth J.D."/>
            <person name="Brunk B."/>
            <person name="Grigg M.E."/>
            <person name="Howard J.C."/>
            <person name="Parkinson J."/>
            <person name="Roos D.S."/>
            <person name="Trees A.J."/>
            <person name="Berriman M."/>
            <person name="Pain A."/>
            <person name="Wastling J.M."/>
        </authorList>
    </citation>
    <scope>NUCLEOTIDE SEQUENCE [LARGE SCALE GENOMIC DNA]</scope>
    <source>
        <strain evidence="4">Liverpool</strain>
    </source>
</reference>
<feature type="transmembrane region" description="Helical" evidence="1">
    <location>
        <begin position="101"/>
        <end position="120"/>
    </location>
</feature>
<evidence type="ECO:0000313" key="4">
    <source>
        <dbReference type="Proteomes" id="UP000007494"/>
    </source>
</evidence>
<dbReference type="EMBL" id="LN714487">
    <property type="protein sequence ID" value="CEL70514.1"/>
    <property type="molecule type" value="Genomic_DNA"/>
</dbReference>
<organism evidence="2 4">
    <name type="scientific">Neospora caninum (strain Liverpool)</name>
    <dbReference type="NCBI Taxonomy" id="572307"/>
    <lineage>
        <taxon>Eukaryota</taxon>
        <taxon>Sar</taxon>
        <taxon>Alveolata</taxon>
        <taxon>Apicomplexa</taxon>
        <taxon>Conoidasida</taxon>
        <taxon>Coccidia</taxon>
        <taxon>Eucoccidiorida</taxon>
        <taxon>Eimeriorina</taxon>
        <taxon>Sarcocystidae</taxon>
        <taxon>Neospora</taxon>
    </lineage>
</organism>
<accession>F0VPX3</accession>
<feature type="transmembrane region" description="Helical" evidence="1">
    <location>
        <begin position="312"/>
        <end position="334"/>
    </location>
</feature>
<evidence type="ECO:0008006" key="5">
    <source>
        <dbReference type="Google" id="ProtNLM"/>
    </source>
</evidence>
<gene>
    <name evidence="3" type="ORF">BN1204_061950</name>
    <name evidence="2" type="ORF">NCLIV_061950</name>
</gene>
<dbReference type="InParanoid" id="F0VPX3"/>
<feature type="transmembrane region" description="Helical" evidence="1">
    <location>
        <begin position="270"/>
        <end position="292"/>
    </location>
</feature>
<sequence length="362" mass="38876">MCCMLVGLKHWDYCLSLGGTAVWYAVLAFCCGVWQAFAAFVHVDLSGDVIEPFVRAGAQKQLSLGVMSISHAGAAALNCAVALLISFAVGLRSPKLCRTSATVILTQGIYNALFLVGVWSVFDEPTKQANRHASGMNPDAWFGALFAWPAAVVLASLANAQTAGNSGFDGRQTVAFPMPHDPENGNISTAWKRVGTWSVGLSLGQGVLLLSGLCFVMAAKTLRSFWNLHMVGSYEAQQIGRAFMLEGFMLCFLASSAFVGALLTSTFSLLIALFCCIGLAPVAVVVAIWWNVLLVRWEVEPGVFVGMQFSIVEQYVCVVCCWFACRALCGLIAATTKGRSGFDMPRHDCRESEPLISSENPA</sequence>
<feature type="transmembrane region" description="Helical" evidence="1">
    <location>
        <begin position="62"/>
        <end position="89"/>
    </location>
</feature>
<dbReference type="GeneID" id="13441201"/>
<proteinExistence type="predicted"/>
<reference evidence="2" key="2">
    <citation type="submission" date="2011-03" db="EMBL/GenBank/DDBJ databases">
        <title>Comparative genomics and transcriptomics of Neospora caninum and Toxoplasma gondii.</title>
        <authorList>
            <person name="Reid A.J."/>
            <person name="Sohal A."/>
            <person name="Harris D."/>
            <person name="Quail M."/>
            <person name="Sanders M."/>
            <person name="Berriman M."/>
            <person name="Wastling J.M."/>
            <person name="Pain A."/>
        </authorList>
    </citation>
    <scope>NUCLEOTIDE SEQUENCE</scope>
    <source>
        <strain evidence="2">Liverpool</strain>
    </source>
</reference>
<dbReference type="Proteomes" id="UP000007494">
    <property type="component" value="Chromosome XII"/>
</dbReference>
<name>F0VPX3_NEOCL</name>
<dbReference type="eggNOG" id="ENOG502QZTE">
    <property type="taxonomic scope" value="Eukaryota"/>
</dbReference>
<feature type="transmembrane region" description="Helical" evidence="1">
    <location>
        <begin position="239"/>
        <end position="263"/>
    </location>
</feature>
<evidence type="ECO:0000313" key="3">
    <source>
        <dbReference type="EMBL" id="CEL70514.1"/>
    </source>
</evidence>
<dbReference type="EMBL" id="FR823393">
    <property type="protein sequence ID" value="CBZ55770.1"/>
    <property type="molecule type" value="Genomic_DNA"/>
</dbReference>
<feature type="transmembrane region" description="Helical" evidence="1">
    <location>
        <begin position="140"/>
        <end position="158"/>
    </location>
</feature>
<evidence type="ECO:0000256" key="1">
    <source>
        <dbReference type="SAM" id="Phobius"/>
    </source>
</evidence>
<keyword evidence="1" id="KW-1133">Transmembrane helix</keyword>